<evidence type="ECO:0000256" key="5">
    <source>
        <dbReference type="ARBA" id="ARBA00022692"/>
    </source>
</evidence>
<evidence type="ECO:0000256" key="7">
    <source>
        <dbReference type="ARBA" id="ARBA00022949"/>
    </source>
</evidence>
<keyword evidence="7" id="KW-0965">Cell junction</keyword>
<organism evidence="13">
    <name type="scientific">Menopon gallinae</name>
    <name type="common">poultry shaft louse</name>
    <dbReference type="NCBI Taxonomy" id="328185"/>
    <lineage>
        <taxon>Eukaryota</taxon>
        <taxon>Metazoa</taxon>
        <taxon>Ecdysozoa</taxon>
        <taxon>Arthropoda</taxon>
        <taxon>Hexapoda</taxon>
        <taxon>Insecta</taxon>
        <taxon>Pterygota</taxon>
        <taxon>Neoptera</taxon>
        <taxon>Paraneoptera</taxon>
        <taxon>Psocodea</taxon>
        <taxon>Troctomorpha</taxon>
        <taxon>Phthiraptera</taxon>
        <taxon>Amblycera</taxon>
        <taxon>Menoponidae</taxon>
        <taxon>Menopon</taxon>
    </lineage>
</organism>
<dbReference type="InterPro" id="IPR000990">
    <property type="entry name" value="Innexin"/>
</dbReference>
<dbReference type="GO" id="GO:0007602">
    <property type="term" value="P:phototransduction"/>
    <property type="evidence" value="ECO:0007669"/>
    <property type="project" value="TreeGrafter"/>
</dbReference>
<sequence>MPNSEFPNAENPIFSRETSLRQRGYRGDIFRYRSTFYLKLFFLNIFFRILLLSCQLKKKILFVNIQMLCFDAMLDLLTNVKYLIKLDQVCIDNNVFRLHYKATSFLLAICSIIVTSKQYIGDPIDCVLDSNLDQEAINTYCWIFSTFTISNGDGTTGKKHRAEPYPGVGNEYEGSEIVHQKYYQWVCFILAIQAAMFIFPHCLWRVWEGGRIKMLVADLGSPMTENWTEERKKQTIKYLSSSKLHNLKLYALQFLFCEFLNVLNIILQIYVWNQVFDRKFLTFGPDVIRYANSEEPDAYDPISSLFPKMTKCTFLYYGPSGSVQRVDAVCVLPLNIVNEKMFIFLWFWFFFLGVTTIAGFVYDIILFREKTVRVYVLQAQARYVSRVIITTIVNKGNLGDWFLLHQLARSMNPFVFGDLLVELADELNHGKNDLQLSV</sequence>
<dbReference type="GO" id="GO:0005886">
    <property type="term" value="C:plasma membrane"/>
    <property type="evidence" value="ECO:0007669"/>
    <property type="project" value="UniProtKB-SubCell"/>
</dbReference>
<keyword evidence="11 12" id="KW-0407">Ion channel</keyword>
<keyword evidence="5 12" id="KW-0812">Transmembrane</keyword>
<comment type="subcellular location">
    <subcellularLocation>
        <location evidence="1">Cell junction</location>
        <location evidence="1">Gap junction</location>
    </subcellularLocation>
    <subcellularLocation>
        <location evidence="2 12">Cell membrane</location>
        <topology evidence="2 12">Multi-pass membrane protein</topology>
    </subcellularLocation>
</comment>
<gene>
    <name evidence="12" type="primary">inx</name>
    <name evidence="13" type="ORF">PYX00_005832</name>
</gene>
<evidence type="ECO:0000256" key="2">
    <source>
        <dbReference type="ARBA" id="ARBA00004651"/>
    </source>
</evidence>
<evidence type="ECO:0000256" key="11">
    <source>
        <dbReference type="ARBA" id="ARBA00023303"/>
    </source>
</evidence>
<evidence type="ECO:0000256" key="12">
    <source>
        <dbReference type="RuleBase" id="RU010713"/>
    </source>
</evidence>
<reference evidence="13" key="1">
    <citation type="journal article" date="2024" name="Gigascience">
        <title>Chromosome-level genome of the poultry shaft louse Menopon gallinae provides insight into the host-switching and adaptive evolution of parasitic lice.</title>
        <authorList>
            <person name="Xu Y."/>
            <person name="Ma L."/>
            <person name="Liu S."/>
            <person name="Liang Y."/>
            <person name="Liu Q."/>
            <person name="He Z."/>
            <person name="Tian L."/>
            <person name="Duan Y."/>
            <person name="Cai W."/>
            <person name="Li H."/>
            <person name="Song F."/>
        </authorList>
    </citation>
    <scope>NUCLEOTIDE SEQUENCE</scope>
    <source>
        <strain evidence="13">Cailab_2023a</strain>
    </source>
</reference>
<dbReference type="AlphaFoldDB" id="A0AAW2HT38"/>
<dbReference type="PRINTS" id="PR01262">
    <property type="entry name" value="INNEXIN"/>
</dbReference>
<dbReference type="EMBL" id="JARGDH010000003">
    <property type="protein sequence ID" value="KAL0273072.1"/>
    <property type="molecule type" value="Genomic_DNA"/>
</dbReference>
<evidence type="ECO:0000256" key="9">
    <source>
        <dbReference type="ARBA" id="ARBA00023065"/>
    </source>
</evidence>
<feature type="transmembrane region" description="Helical" evidence="12">
    <location>
        <begin position="182"/>
        <end position="204"/>
    </location>
</feature>
<keyword evidence="8 12" id="KW-1133">Transmembrane helix</keyword>
<evidence type="ECO:0000256" key="8">
    <source>
        <dbReference type="ARBA" id="ARBA00022989"/>
    </source>
</evidence>
<name>A0AAW2HT38_9NEOP</name>
<keyword evidence="9 12" id="KW-0406">Ion transport</keyword>
<keyword evidence="6" id="KW-0303">Gap junction</keyword>
<keyword evidence="10 12" id="KW-0472">Membrane</keyword>
<proteinExistence type="inferred from homology"/>
<comment type="caution">
    <text evidence="13">The sequence shown here is derived from an EMBL/GenBank/DDBJ whole genome shotgun (WGS) entry which is preliminary data.</text>
</comment>
<feature type="transmembrane region" description="Helical" evidence="12">
    <location>
        <begin position="343"/>
        <end position="365"/>
    </location>
</feature>
<evidence type="ECO:0000256" key="10">
    <source>
        <dbReference type="ARBA" id="ARBA00023136"/>
    </source>
</evidence>
<evidence type="ECO:0000313" key="13">
    <source>
        <dbReference type="EMBL" id="KAL0273072.1"/>
    </source>
</evidence>
<dbReference type="GO" id="GO:0005243">
    <property type="term" value="F:gap junction channel activity"/>
    <property type="evidence" value="ECO:0007669"/>
    <property type="project" value="TreeGrafter"/>
</dbReference>
<dbReference type="GO" id="GO:0005921">
    <property type="term" value="C:gap junction"/>
    <property type="evidence" value="ECO:0007669"/>
    <property type="project" value="UniProtKB-SubCell"/>
</dbReference>
<evidence type="ECO:0000256" key="4">
    <source>
        <dbReference type="ARBA" id="ARBA00022475"/>
    </source>
</evidence>
<protein>
    <recommendedName>
        <fullName evidence="12">Innexin</fullName>
    </recommendedName>
</protein>
<feature type="transmembrane region" description="Helical" evidence="12">
    <location>
        <begin position="36"/>
        <end position="53"/>
    </location>
</feature>
<evidence type="ECO:0000256" key="6">
    <source>
        <dbReference type="ARBA" id="ARBA00022868"/>
    </source>
</evidence>
<dbReference type="Pfam" id="PF00876">
    <property type="entry name" value="Innexin"/>
    <property type="match status" value="1"/>
</dbReference>
<feature type="transmembrane region" description="Helical" evidence="12">
    <location>
        <begin position="249"/>
        <end position="271"/>
    </location>
</feature>
<comment type="similarity">
    <text evidence="12">Belongs to the pannexin family.</text>
</comment>
<evidence type="ECO:0000256" key="3">
    <source>
        <dbReference type="ARBA" id="ARBA00022448"/>
    </source>
</evidence>
<dbReference type="PANTHER" id="PTHR11893:SF41">
    <property type="entry name" value="INNEXIN INX2"/>
    <property type="match status" value="1"/>
</dbReference>
<dbReference type="PANTHER" id="PTHR11893">
    <property type="entry name" value="INNEXIN"/>
    <property type="match status" value="1"/>
</dbReference>
<dbReference type="GO" id="GO:0034220">
    <property type="term" value="P:monoatomic ion transmembrane transport"/>
    <property type="evidence" value="ECO:0007669"/>
    <property type="project" value="UniProtKB-KW"/>
</dbReference>
<keyword evidence="3 12" id="KW-0813">Transport</keyword>
<evidence type="ECO:0000256" key="1">
    <source>
        <dbReference type="ARBA" id="ARBA00004610"/>
    </source>
</evidence>
<comment type="function">
    <text evidence="12">Structural component of the gap junctions.</text>
</comment>
<accession>A0AAW2HT38</accession>
<dbReference type="PROSITE" id="PS51013">
    <property type="entry name" value="PANNEXIN"/>
    <property type="match status" value="1"/>
</dbReference>
<keyword evidence="4" id="KW-1003">Cell membrane</keyword>